<accession>A0A914QQ06</accession>
<dbReference type="AlphaFoldDB" id="A0A914QQ06"/>
<reference evidence="3" key="1">
    <citation type="submission" date="2022-11" db="UniProtKB">
        <authorList>
            <consortium name="WormBaseParasite"/>
        </authorList>
    </citation>
    <scope>IDENTIFICATION</scope>
</reference>
<keyword evidence="2" id="KW-1185">Reference proteome</keyword>
<dbReference type="WBParaSite" id="PDA_v2.g547.t1">
    <property type="protein sequence ID" value="PDA_v2.g547.t1"/>
    <property type="gene ID" value="PDA_v2.g547"/>
</dbReference>
<organism evidence="2 3">
    <name type="scientific">Panagrolaimus davidi</name>
    <dbReference type="NCBI Taxonomy" id="227884"/>
    <lineage>
        <taxon>Eukaryota</taxon>
        <taxon>Metazoa</taxon>
        <taxon>Ecdysozoa</taxon>
        <taxon>Nematoda</taxon>
        <taxon>Chromadorea</taxon>
        <taxon>Rhabditida</taxon>
        <taxon>Tylenchina</taxon>
        <taxon>Panagrolaimomorpha</taxon>
        <taxon>Panagrolaimoidea</taxon>
        <taxon>Panagrolaimidae</taxon>
        <taxon>Panagrolaimus</taxon>
    </lineage>
</organism>
<sequence>MRVLIAISFLLLSALIGGSYGGVEVFLNILCVQFYATPTGRTFESPIAAMKYCVGTSTCVGFQKTSDNGYQQLYRLTGYAVNQTCHDYYLWDKTGGISFPNQPNELEAAILFAIYPNTECPTTFDVDGSLCRGRSSITEDICGTYPSYMAARYDGTSCIVVQKQEVIKSWS</sequence>
<protein>
    <submittedName>
        <fullName evidence="3">Secreted protein</fullName>
    </submittedName>
</protein>
<dbReference type="Proteomes" id="UP000887578">
    <property type="component" value="Unplaced"/>
</dbReference>
<proteinExistence type="predicted"/>
<evidence type="ECO:0000313" key="2">
    <source>
        <dbReference type="Proteomes" id="UP000887578"/>
    </source>
</evidence>
<keyword evidence="1" id="KW-0732">Signal</keyword>
<feature type="signal peptide" evidence="1">
    <location>
        <begin position="1"/>
        <end position="21"/>
    </location>
</feature>
<evidence type="ECO:0000256" key="1">
    <source>
        <dbReference type="SAM" id="SignalP"/>
    </source>
</evidence>
<name>A0A914QQ06_9BILA</name>
<evidence type="ECO:0000313" key="3">
    <source>
        <dbReference type="WBParaSite" id="PDA_v2.g547.t1"/>
    </source>
</evidence>
<feature type="chain" id="PRO_5036995706" evidence="1">
    <location>
        <begin position="22"/>
        <end position="171"/>
    </location>
</feature>